<dbReference type="Proteomes" id="UP000284706">
    <property type="component" value="Unassembled WGS sequence"/>
</dbReference>
<keyword evidence="2" id="KW-1185">Reference proteome</keyword>
<reference evidence="1 2" key="1">
    <citation type="journal article" date="2018" name="Evol. Lett.">
        <title>Horizontal gene cluster transfer increased hallucinogenic mushroom diversity.</title>
        <authorList>
            <person name="Reynolds H.T."/>
            <person name="Vijayakumar V."/>
            <person name="Gluck-Thaler E."/>
            <person name="Korotkin H.B."/>
            <person name="Matheny P.B."/>
            <person name="Slot J.C."/>
        </authorList>
    </citation>
    <scope>NUCLEOTIDE SEQUENCE [LARGE SCALE GENOMIC DNA]</scope>
    <source>
        <strain evidence="1 2">SRW20</strain>
    </source>
</reference>
<organism evidence="1 2">
    <name type="scientific">Gymnopilus dilepis</name>
    <dbReference type="NCBI Taxonomy" id="231916"/>
    <lineage>
        <taxon>Eukaryota</taxon>
        <taxon>Fungi</taxon>
        <taxon>Dikarya</taxon>
        <taxon>Basidiomycota</taxon>
        <taxon>Agaricomycotina</taxon>
        <taxon>Agaricomycetes</taxon>
        <taxon>Agaricomycetidae</taxon>
        <taxon>Agaricales</taxon>
        <taxon>Agaricineae</taxon>
        <taxon>Hymenogastraceae</taxon>
        <taxon>Gymnopilus</taxon>
    </lineage>
</organism>
<name>A0A409YWM7_9AGAR</name>
<accession>A0A409YWM7</accession>
<protein>
    <submittedName>
        <fullName evidence="1">Uncharacterized protein</fullName>
    </submittedName>
</protein>
<dbReference type="AlphaFoldDB" id="A0A409YWM7"/>
<gene>
    <name evidence="1" type="ORF">CVT26_013743</name>
</gene>
<evidence type="ECO:0000313" key="1">
    <source>
        <dbReference type="EMBL" id="PPR07427.1"/>
    </source>
</evidence>
<dbReference type="OrthoDB" id="2840428at2759"/>
<dbReference type="InParanoid" id="A0A409YWM7"/>
<dbReference type="EMBL" id="NHYE01000131">
    <property type="protein sequence ID" value="PPR07427.1"/>
    <property type="molecule type" value="Genomic_DNA"/>
</dbReference>
<proteinExistence type="predicted"/>
<evidence type="ECO:0000313" key="2">
    <source>
        <dbReference type="Proteomes" id="UP000284706"/>
    </source>
</evidence>
<comment type="caution">
    <text evidence="1">The sequence shown here is derived from an EMBL/GenBank/DDBJ whole genome shotgun (WGS) entry which is preliminary data.</text>
</comment>
<sequence>MCRLHTEGTQHGCGHYIITRKLAKEDCNSKYCINSVRHAINCPHCPNCKRPQYFDPDATENITHKTSDYCRECEYWYKGAGARRR</sequence>